<protein>
    <recommendedName>
        <fullName evidence="3">Amidophosphoribosyltransferase</fullName>
    </recommendedName>
</protein>
<sequence length="246" mass="25076">MSWLGQTWTGLADLVLPGTCAGCGAGGPGAMCANCLRALRGLRAHPVRPTPAPPGLPRCVAMGGYEGVLREVLLAYKERGRHTLARSLGDLLASAVLAGVRLAGPPAGTPLLLVPVPDTAAAARDRYGDHMLRLARRASARLNASGWPAGLATPLSARPRADSAHLDRAGRASAAAQAFAPRPRELARMAEVAARGALVIALDDILTTGATLAAVAAGLRDAGVPVPLAVVVAATRRRTGPRTPSG</sequence>
<dbReference type="InterPro" id="IPR029057">
    <property type="entry name" value="PRTase-like"/>
</dbReference>
<keyword evidence="2" id="KW-1185">Reference proteome</keyword>
<dbReference type="Proteomes" id="UP001501570">
    <property type="component" value="Unassembled WGS sequence"/>
</dbReference>
<dbReference type="SUPFAM" id="SSF53271">
    <property type="entry name" value="PRTase-like"/>
    <property type="match status" value="1"/>
</dbReference>
<proteinExistence type="predicted"/>
<dbReference type="InterPro" id="IPR051910">
    <property type="entry name" value="ComF/GntX_DNA_util-trans"/>
</dbReference>
<reference evidence="2" key="1">
    <citation type="journal article" date="2019" name="Int. J. Syst. Evol. Microbiol.">
        <title>The Global Catalogue of Microorganisms (GCM) 10K type strain sequencing project: providing services to taxonomists for standard genome sequencing and annotation.</title>
        <authorList>
            <consortium name="The Broad Institute Genomics Platform"/>
            <consortium name="The Broad Institute Genome Sequencing Center for Infectious Disease"/>
            <person name="Wu L."/>
            <person name="Ma J."/>
        </authorList>
    </citation>
    <scope>NUCLEOTIDE SEQUENCE [LARGE SCALE GENOMIC DNA]</scope>
    <source>
        <strain evidence="2">JCM 18304</strain>
    </source>
</reference>
<dbReference type="PANTHER" id="PTHR47505:SF1">
    <property type="entry name" value="DNA UTILIZATION PROTEIN YHGH"/>
    <property type="match status" value="1"/>
</dbReference>
<evidence type="ECO:0000313" key="2">
    <source>
        <dbReference type="Proteomes" id="UP001501570"/>
    </source>
</evidence>
<evidence type="ECO:0000313" key="1">
    <source>
        <dbReference type="EMBL" id="GAA5195070.1"/>
    </source>
</evidence>
<evidence type="ECO:0008006" key="3">
    <source>
        <dbReference type="Google" id="ProtNLM"/>
    </source>
</evidence>
<dbReference type="RefSeq" id="WP_345635429.1">
    <property type="nucleotide sequence ID" value="NZ_BAABJQ010000023.1"/>
</dbReference>
<dbReference type="EMBL" id="BAABJQ010000023">
    <property type="protein sequence ID" value="GAA5195070.1"/>
    <property type="molecule type" value="Genomic_DNA"/>
</dbReference>
<comment type="caution">
    <text evidence="1">The sequence shown here is derived from an EMBL/GenBank/DDBJ whole genome shotgun (WGS) entry which is preliminary data.</text>
</comment>
<organism evidence="1 2">
    <name type="scientific">Rugosimonospora acidiphila</name>
    <dbReference type="NCBI Taxonomy" id="556531"/>
    <lineage>
        <taxon>Bacteria</taxon>
        <taxon>Bacillati</taxon>
        <taxon>Actinomycetota</taxon>
        <taxon>Actinomycetes</taxon>
        <taxon>Micromonosporales</taxon>
        <taxon>Micromonosporaceae</taxon>
        <taxon>Rugosimonospora</taxon>
    </lineage>
</organism>
<dbReference type="PANTHER" id="PTHR47505">
    <property type="entry name" value="DNA UTILIZATION PROTEIN YHGH"/>
    <property type="match status" value="1"/>
</dbReference>
<dbReference type="Gene3D" id="3.40.50.2020">
    <property type="match status" value="1"/>
</dbReference>
<name>A0ABP9SGX8_9ACTN</name>
<gene>
    <name evidence="1" type="ORF">GCM10023322_60950</name>
</gene>
<accession>A0ABP9SGX8</accession>